<reference evidence="1" key="1">
    <citation type="submission" date="2023-06" db="EMBL/GenBank/DDBJ databases">
        <authorList>
            <consortium name="Lawrence Berkeley National Laboratory"/>
            <person name="Ahrendt S."/>
            <person name="Sahu N."/>
            <person name="Indic B."/>
            <person name="Wong-Bajracharya J."/>
            <person name="Merenyi Z."/>
            <person name="Ke H.-M."/>
            <person name="Monk M."/>
            <person name="Kocsube S."/>
            <person name="Drula E."/>
            <person name="Lipzen A."/>
            <person name="Balint B."/>
            <person name="Henrissat B."/>
            <person name="Andreopoulos B."/>
            <person name="Martin F.M."/>
            <person name="Harder C.B."/>
            <person name="Rigling D."/>
            <person name="Ford K.L."/>
            <person name="Foster G.D."/>
            <person name="Pangilinan J."/>
            <person name="Papanicolaou A."/>
            <person name="Barry K."/>
            <person name="LaButti K."/>
            <person name="Viragh M."/>
            <person name="Koriabine M."/>
            <person name="Yan M."/>
            <person name="Riley R."/>
            <person name="Champramary S."/>
            <person name="Plett K.L."/>
            <person name="Tsai I.J."/>
            <person name="Slot J."/>
            <person name="Sipos G."/>
            <person name="Plett J."/>
            <person name="Nagy L.G."/>
            <person name="Grigoriev I.V."/>
        </authorList>
    </citation>
    <scope>NUCLEOTIDE SEQUENCE</scope>
    <source>
        <strain evidence="1">HWK02</strain>
    </source>
</reference>
<gene>
    <name evidence="1" type="ORF">EDD18DRAFT_1066445</name>
</gene>
<dbReference type="Gene3D" id="3.50.50.60">
    <property type="entry name" value="FAD/NAD(P)-binding domain"/>
    <property type="match status" value="1"/>
</dbReference>
<protein>
    <recommendedName>
        <fullName evidence="3">FAD/NAD(P)-binding domain-containing protein</fullName>
    </recommendedName>
</protein>
<sequence length="537" mass="60690">MNLLWALGAALSAYVVALYLGRSLRRRLLLKETCVLDIDSLGLRLPRENVKGTAIICGGSIGGLLAARVCHDHFEEVVIIEPEAWINSEDAMRVDPWNQESKRSRIMQYESLHVVLAMGYQVMRKLFVNMEEKCRASSIKVGPNDAHMHMWGHALRIPYTEYRGNLPKTFCAGRAGFETLLRRLVLGGDYKRIRQVIGTATGVSRNAHNPGYLDGVSVRTPEGIQNIPAALVIDCTGPAAAGLKWLQREGYGFADTYKKNQLPLDQLRIAYDQKLQYSTLQFHVPPELGRKIPGLPLPYEECGAIYCLTTDPDKDHRNVYSQRTDGNFIQLCFSTTGEYELPKTLEEGKAFVRSLIIEKPIPETFFAMLDMLDEVKDTMTYSQVRYPGSSYVRYERAVNLPSNWVALGDSVMRVNPVFGQGCSKAFFGAICLNKLLVNSTEIAQDFSKKYFNERKIDTIDCSMSKIIRTRRRFRFPETLSEGSWTRWYTKKLTLLSFTDEQAGSALWHVRALLAPSIDTVQLGLILKVFWNLVKGTS</sequence>
<accession>A0AA39QF12</accession>
<dbReference type="AlphaFoldDB" id="A0AA39QF12"/>
<name>A0AA39QF12_9AGAR</name>
<comment type="caution">
    <text evidence="1">The sequence shown here is derived from an EMBL/GenBank/DDBJ whole genome shotgun (WGS) entry which is preliminary data.</text>
</comment>
<organism evidence="1 2">
    <name type="scientific">Armillaria luteobubalina</name>
    <dbReference type="NCBI Taxonomy" id="153913"/>
    <lineage>
        <taxon>Eukaryota</taxon>
        <taxon>Fungi</taxon>
        <taxon>Dikarya</taxon>
        <taxon>Basidiomycota</taxon>
        <taxon>Agaricomycotina</taxon>
        <taxon>Agaricomycetes</taxon>
        <taxon>Agaricomycetidae</taxon>
        <taxon>Agaricales</taxon>
        <taxon>Marasmiineae</taxon>
        <taxon>Physalacriaceae</taxon>
        <taxon>Armillaria</taxon>
    </lineage>
</organism>
<evidence type="ECO:0000313" key="1">
    <source>
        <dbReference type="EMBL" id="KAK0501723.1"/>
    </source>
</evidence>
<evidence type="ECO:0008006" key="3">
    <source>
        <dbReference type="Google" id="ProtNLM"/>
    </source>
</evidence>
<dbReference type="InterPro" id="IPR036188">
    <property type="entry name" value="FAD/NAD-bd_sf"/>
</dbReference>
<dbReference type="EMBL" id="JAUEPU010000006">
    <property type="protein sequence ID" value="KAK0501723.1"/>
    <property type="molecule type" value="Genomic_DNA"/>
</dbReference>
<keyword evidence="2" id="KW-1185">Reference proteome</keyword>
<evidence type="ECO:0000313" key="2">
    <source>
        <dbReference type="Proteomes" id="UP001175228"/>
    </source>
</evidence>
<dbReference type="SUPFAM" id="SSF51905">
    <property type="entry name" value="FAD/NAD(P)-binding domain"/>
    <property type="match status" value="1"/>
</dbReference>
<proteinExistence type="predicted"/>
<dbReference type="Proteomes" id="UP001175228">
    <property type="component" value="Unassembled WGS sequence"/>
</dbReference>